<proteinExistence type="predicted"/>
<comment type="caution">
    <text evidence="1">The sequence shown here is derived from an EMBL/GenBank/DDBJ whole genome shotgun (WGS) entry which is preliminary data.</text>
</comment>
<name>A0A099V2A6_9HELI</name>
<reference evidence="1 2" key="1">
    <citation type="journal article" date="2014" name="Genome Announc.">
        <title>Draft genome sequences of eight enterohepatic helicobacter species isolated from both laboratory and wild rodents.</title>
        <authorList>
            <person name="Sheh A."/>
            <person name="Shen Z."/>
            <person name="Fox J.G."/>
        </authorList>
    </citation>
    <scope>NUCLEOTIDE SEQUENCE [LARGE SCALE GENOMIC DNA]</scope>
    <source>
        <strain evidence="1 2">ATCC 49320</strain>
    </source>
</reference>
<organism evidence="1 2">
    <name type="scientific">Helicobacter bilis</name>
    <dbReference type="NCBI Taxonomy" id="37372"/>
    <lineage>
        <taxon>Bacteria</taxon>
        <taxon>Pseudomonadati</taxon>
        <taxon>Campylobacterota</taxon>
        <taxon>Epsilonproteobacteria</taxon>
        <taxon>Campylobacterales</taxon>
        <taxon>Helicobacteraceae</taxon>
        <taxon>Helicobacter</taxon>
    </lineage>
</organism>
<evidence type="ECO:0000313" key="1">
    <source>
        <dbReference type="EMBL" id="TLE07723.1"/>
    </source>
</evidence>
<evidence type="ECO:0000313" key="2">
    <source>
        <dbReference type="Proteomes" id="UP000029857"/>
    </source>
</evidence>
<gene>
    <name evidence="1" type="ORF">LS79_011080</name>
</gene>
<sequence>MTKSEKELLKKEVRTYYETHYEDIKQVAKLFKVNERTLYNWIQTEKWEKGKLIKNTELKAITNKLLNDKDVLDNIGIAKNAIKHNMRENMQNLYSIYEERILDNTADELLLKAMSETFIHTQITKTALIAQSEFNRLASLSVNSSTPNPKVIQAAKDVVSIFTDMKKCLYPNQDNTQVNIKAILNNGVISKEEIAGLTDEQIREYLGSETL</sequence>
<accession>A0A099V2A6</accession>
<dbReference type="AlphaFoldDB" id="A0A099V2A6"/>
<dbReference type="EMBL" id="JRPJ02000080">
    <property type="protein sequence ID" value="TLE07723.1"/>
    <property type="molecule type" value="Genomic_DNA"/>
</dbReference>
<dbReference type="Proteomes" id="UP000029857">
    <property type="component" value="Unassembled WGS sequence"/>
</dbReference>
<dbReference type="RefSeq" id="WP_034566122.1">
    <property type="nucleotide sequence ID" value="NZ_FZMS01000108.1"/>
</dbReference>
<protein>
    <submittedName>
        <fullName evidence="1">Uncharacterized protein</fullName>
    </submittedName>
</protein>